<comment type="subcellular location">
    <subcellularLocation>
        <location evidence="6">Cell membrane</location>
        <topology evidence="6">Multi-pass membrane protein</topology>
    </subcellularLocation>
    <subcellularLocation>
        <location evidence="1">Membrane</location>
    </subcellularLocation>
</comment>
<dbReference type="PROSITE" id="PS50895">
    <property type="entry name" value="SURF1"/>
    <property type="match status" value="1"/>
</dbReference>
<feature type="transmembrane region" description="Helical" evidence="6">
    <location>
        <begin position="31"/>
        <end position="55"/>
    </location>
</feature>
<dbReference type="InterPro" id="IPR002994">
    <property type="entry name" value="Surf1/Shy1"/>
</dbReference>
<evidence type="ECO:0000256" key="1">
    <source>
        <dbReference type="ARBA" id="ARBA00004370"/>
    </source>
</evidence>
<dbReference type="Proteomes" id="UP000297477">
    <property type="component" value="Unassembled WGS sequence"/>
</dbReference>
<feature type="compositionally biased region" description="Basic residues" evidence="7">
    <location>
        <begin position="283"/>
        <end position="298"/>
    </location>
</feature>
<dbReference type="Proteomes" id="UP000196230">
    <property type="component" value="Unassembled WGS sequence"/>
</dbReference>
<evidence type="ECO:0000256" key="6">
    <source>
        <dbReference type="RuleBase" id="RU363076"/>
    </source>
</evidence>
<evidence type="ECO:0000313" key="8">
    <source>
        <dbReference type="EMBL" id="SJN16229.1"/>
    </source>
</evidence>
<accession>A0A1R4I901</accession>
<dbReference type="PANTHER" id="PTHR23427:SF2">
    <property type="entry name" value="SURFEIT LOCUS PROTEIN 1"/>
    <property type="match status" value="1"/>
</dbReference>
<evidence type="ECO:0000256" key="5">
    <source>
        <dbReference type="ARBA" id="ARBA00023136"/>
    </source>
</evidence>
<evidence type="ECO:0000256" key="4">
    <source>
        <dbReference type="ARBA" id="ARBA00022989"/>
    </source>
</evidence>
<dbReference type="PANTHER" id="PTHR23427">
    <property type="entry name" value="SURFEIT LOCUS PROTEIN"/>
    <property type="match status" value="1"/>
</dbReference>
<keyword evidence="11" id="KW-1185">Reference proteome</keyword>
<evidence type="ECO:0000313" key="10">
    <source>
        <dbReference type="Proteomes" id="UP000196230"/>
    </source>
</evidence>
<keyword evidence="4 6" id="KW-1133">Transmembrane helix</keyword>
<reference evidence="8 10" key="1">
    <citation type="submission" date="2017-02" db="EMBL/GenBank/DDBJ databases">
        <authorList>
            <person name="Peterson S.W."/>
        </authorList>
    </citation>
    <scope>NUCLEOTIDE SEQUENCE [LARGE SCALE GENOMIC DNA]</scope>
    <source>
        <strain evidence="8 10">2B3F</strain>
    </source>
</reference>
<keyword evidence="6" id="KW-1003">Cell membrane</keyword>
<evidence type="ECO:0000256" key="3">
    <source>
        <dbReference type="ARBA" id="ARBA00022692"/>
    </source>
</evidence>
<dbReference type="InterPro" id="IPR045214">
    <property type="entry name" value="Surf1/Surf4"/>
</dbReference>
<dbReference type="Pfam" id="PF02104">
    <property type="entry name" value="SURF1"/>
    <property type="match status" value="1"/>
</dbReference>
<dbReference type="AlphaFoldDB" id="A0A1R4I901"/>
<organism evidence="8 10">
    <name type="scientific">Micrococcus lylae</name>
    <dbReference type="NCBI Taxonomy" id="1273"/>
    <lineage>
        <taxon>Bacteria</taxon>
        <taxon>Bacillati</taxon>
        <taxon>Actinomycetota</taxon>
        <taxon>Actinomycetes</taxon>
        <taxon>Micrococcales</taxon>
        <taxon>Micrococcaceae</taxon>
        <taxon>Micrococcus</taxon>
    </lineage>
</organism>
<proteinExistence type="inferred from homology"/>
<dbReference type="EMBL" id="FUKP01000006">
    <property type="protein sequence ID" value="SJN16229.1"/>
    <property type="molecule type" value="Genomic_DNA"/>
</dbReference>
<dbReference type="EMBL" id="SPKT01000003">
    <property type="protein sequence ID" value="TFI00810.1"/>
    <property type="molecule type" value="Genomic_DNA"/>
</dbReference>
<protein>
    <recommendedName>
        <fullName evidence="6">SURF1-like protein</fullName>
    </recommendedName>
</protein>
<comment type="similarity">
    <text evidence="2 6">Belongs to the SURF1 family.</text>
</comment>
<dbReference type="OrthoDB" id="9807214at2"/>
<evidence type="ECO:0000256" key="2">
    <source>
        <dbReference type="ARBA" id="ARBA00007165"/>
    </source>
</evidence>
<reference evidence="9 11" key="2">
    <citation type="submission" date="2019-03" db="EMBL/GenBank/DDBJ databases">
        <title>Reclassification of Micrococcus aloeverae and Micrococcus yunnanensis as later heterotypic synonyms of Micrococcus luteus.</title>
        <authorList>
            <person name="Huang C.-H."/>
        </authorList>
    </citation>
    <scope>NUCLEOTIDE SEQUENCE [LARGE SCALE GENOMIC DNA]</scope>
    <source>
        <strain evidence="9 11">BCRC 12151</strain>
    </source>
</reference>
<name>A0A1R4I901_9MICC</name>
<gene>
    <name evidence="9" type="ORF">E4A49_02155</name>
    <name evidence="8" type="ORF">FM125_00785</name>
</gene>
<dbReference type="CDD" id="cd06662">
    <property type="entry name" value="SURF1"/>
    <property type="match status" value="1"/>
</dbReference>
<feature type="transmembrane region" description="Helical" evidence="6">
    <location>
        <begin position="241"/>
        <end position="259"/>
    </location>
</feature>
<evidence type="ECO:0000313" key="9">
    <source>
        <dbReference type="EMBL" id="TFI00810.1"/>
    </source>
</evidence>
<evidence type="ECO:0000313" key="11">
    <source>
        <dbReference type="Proteomes" id="UP000297477"/>
    </source>
</evidence>
<dbReference type="GO" id="GO:0005886">
    <property type="term" value="C:plasma membrane"/>
    <property type="evidence" value="ECO:0007669"/>
    <property type="project" value="UniProtKB-SubCell"/>
</dbReference>
<sequence>MTAPGTGAAHRQSPDAPQYGAQQRTKLDFRFLLTAPWIFGFVVCILFAFACHHLAQWQIDRRIQVMNQINRVLENYDDAPVPFADAPVADFQADDEWTPVTLSGEYLVEDTLVVRNRPRAGRPGYEVLVPFKTEEGAVVVVDRGWLPIGNSPGRPDSIPAPAEGQQEIEVRLRPGEPTLDRDAPEGQVASIDLRQIGRVTGLEVADRAYGEMVSESNDPGERPRPLVQPTLDEGPHLSYALQWYLFALMGFGVWGYMAYTRARNDRDDLEDAAEAGDDAVIPAKHHPRRQRVKRRRSGRITDEEAEDALFD</sequence>
<evidence type="ECO:0000256" key="7">
    <source>
        <dbReference type="SAM" id="MobiDB-lite"/>
    </source>
</evidence>
<keyword evidence="5 6" id="KW-0472">Membrane</keyword>
<dbReference type="RefSeq" id="WP_067190701.1">
    <property type="nucleotide sequence ID" value="NZ_CP126965.1"/>
</dbReference>
<feature type="region of interest" description="Disordered" evidence="7">
    <location>
        <begin position="274"/>
        <end position="311"/>
    </location>
</feature>
<keyword evidence="3 6" id="KW-0812">Transmembrane</keyword>